<gene>
    <name evidence="2" type="ORF">FOB72_18115</name>
</gene>
<dbReference type="OrthoDB" id="8965937at2"/>
<dbReference type="Proteomes" id="UP000322822">
    <property type="component" value="Plasmid unnamed1"/>
</dbReference>
<evidence type="ECO:0000313" key="2">
    <source>
        <dbReference type="EMBL" id="QET04102.1"/>
    </source>
</evidence>
<accession>A0A5P2H7S8</accession>
<feature type="compositionally biased region" description="Pro residues" evidence="1">
    <location>
        <begin position="178"/>
        <end position="189"/>
    </location>
</feature>
<keyword evidence="2" id="KW-0614">Plasmid</keyword>
<dbReference type="AlphaFoldDB" id="A0A5P2H7S8"/>
<organism evidence="2 3">
    <name type="scientific">Cupriavidus pauculus</name>
    <dbReference type="NCBI Taxonomy" id="82633"/>
    <lineage>
        <taxon>Bacteria</taxon>
        <taxon>Pseudomonadati</taxon>
        <taxon>Pseudomonadota</taxon>
        <taxon>Betaproteobacteria</taxon>
        <taxon>Burkholderiales</taxon>
        <taxon>Burkholderiaceae</taxon>
        <taxon>Cupriavidus</taxon>
    </lineage>
</organism>
<protein>
    <submittedName>
        <fullName evidence="2">Uncharacterized protein</fullName>
    </submittedName>
</protein>
<dbReference type="EMBL" id="CP044066">
    <property type="protein sequence ID" value="QET04102.1"/>
    <property type="molecule type" value="Genomic_DNA"/>
</dbReference>
<sequence length="198" mass="20216">MTLATIALAMTATCAHAEGDKSVTRVLLEKDAQIAVQKADQELAKTNPAPVVVTPPAAPSREAHSVPKTVAVFGIDGSKAGLPVTLRSYVKWGNELYAARVGGSVRGYKVISITENGTTFAKGKQTLTAARADDEAVLLEEPAPRTVNAAARPAEPLPGQNPANNLAAPMPFAPSMPAPVPAMAPPVAPASPAAPSVG</sequence>
<proteinExistence type="predicted"/>
<feature type="region of interest" description="Disordered" evidence="1">
    <location>
        <begin position="178"/>
        <end position="198"/>
    </location>
</feature>
<evidence type="ECO:0000256" key="1">
    <source>
        <dbReference type="SAM" id="MobiDB-lite"/>
    </source>
</evidence>
<evidence type="ECO:0000313" key="3">
    <source>
        <dbReference type="Proteomes" id="UP000322822"/>
    </source>
</evidence>
<name>A0A5P2H7S8_9BURK</name>
<reference evidence="2 3" key="1">
    <citation type="submission" date="2019-09" db="EMBL/GenBank/DDBJ databases">
        <title>FDA dAtabase for Regulatory Grade micrObial Sequences (FDA-ARGOS): Supporting development and validation of Infectious Disease Dx tests.</title>
        <authorList>
            <person name="Sciortino C."/>
            <person name="Tallon L."/>
            <person name="Sadzewicz L."/>
            <person name="Vavikolanu K."/>
            <person name="Mehta A."/>
            <person name="Aluvathingal J."/>
            <person name="Nadendla S."/>
            <person name="Nandy P."/>
            <person name="Geyer C."/>
            <person name="Yan Y."/>
            <person name="Sichtig H."/>
        </authorList>
    </citation>
    <scope>NUCLEOTIDE SEQUENCE [LARGE SCALE GENOMIC DNA]</scope>
    <source>
        <strain evidence="2 3">FDAARGOS_664</strain>
        <plasmid evidence="2 3">unnamed1</plasmid>
    </source>
</reference>
<geneLocation type="plasmid" evidence="2">
    <name>unnamed1</name>
</geneLocation>